<keyword evidence="3" id="KW-1185">Reference proteome</keyword>
<evidence type="ECO:0000313" key="3">
    <source>
        <dbReference type="Proteomes" id="UP000562492"/>
    </source>
</evidence>
<organism evidence="2 3">
    <name type="scientific">Comamonas odontotermitis</name>
    <dbReference type="NCBI Taxonomy" id="379895"/>
    <lineage>
        <taxon>Bacteria</taxon>
        <taxon>Pseudomonadati</taxon>
        <taxon>Pseudomonadota</taxon>
        <taxon>Betaproteobacteria</taxon>
        <taxon>Burkholderiales</taxon>
        <taxon>Comamonadaceae</taxon>
        <taxon>Comamonas</taxon>
    </lineage>
</organism>
<accession>A0ABR6REQ7</accession>
<reference evidence="2 3" key="1">
    <citation type="submission" date="2020-08" db="EMBL/GenBank/DDBJ databases">
        <title>Functional genomics of gut bacteria from endangered species of beetles.</title>
        <authorList>
            <person name="Carlos-Shanley C."/>
        </authorList>
    </citation>
    <scope>NUCLEOTIDE SEQUENCE [LARGE SCALE GENOMIC DNA]</scope>
    <source>
        <strain evidence="2 3">S00124</strain>
    </source>
</reference>
<evidence type="ECO:0000256" key="1">
    <source>
        <dbReference type="SAM" id="SignalP"/>
    </source>
</evidence>
<sequence>MKRLRRQILGLLGLAAGMAPAWAARDFTPQAGTWVIDAELDGKPGRGLAIDVQGNTVVLQVYGYEADGAATFYMASGQMEGDSAVLPLQKFKGGTALGGAAQDAELAENVGNVRLQFANGVQGSIQLPGEPAYAMRRFIFNPRGDQSVSRRQRFALAELDAERRPVGLWNLEVYGAGRLTLERQTPAEYWYFVCPPANEHGTVECSGEMPAETSTKKARLSYQQHLYDLSALMEVDGEPARRMTGAYLDTSTPRTMPSSGDQIWFSGFQGGYGAQRIPEPGTWIVRDEKTGKPGRGFSLDVQFDQALLQIFNYRPDGRATFHMGSGAFANSKAQIALKTYQGGRYLGGPWQSASEASDAGLTTISFDRIDSHKNMNEGSIRLPQEPLRVIERFELQPTRPDLASLMGDWIFTTSNNGQKQFVVALNVIKGNVVSNAAGDFQCEFAQLLTDTVVDCNTMPADAERALRLSFPFSYQGRSMNGYNNIAFRVRDRFGNLSGVGPLIKP</sequence>
<dbReference type="Proteomes" id="UP000562492">
    <property type="component" value="Unassembled WGS sequence"/>
</dbReference>
<keyword evidence="1" id="KW-0732">Signal</keyword>
<feature type="signal peptide" evidence="1">
    <location>
        <begin position="1"/>
        <end position="23"/>
    </location>
</feature>
<protein>
    <submittedName>
        <fullName evidence="2">Uncharacterized protein</fullName>
    </submittedName>
</protein>
<proteinExistence type="predicted"/>
<evidence type="ECO:0000313" key="2">
    <source>
        <dbReference type="EMBL" id="MBB6577631.1"/>
    </source>
</evidence>
<name>A0ABR6REQ7_9BURK</name>
<gene>
    <name evidence="2" type="ORF">HNP33_001688</name>
</gene>
<feature type="chain" id="PRO_5047130075" evidence="1">
    <location>
        <begin position="24"/>
        <end position="505"/>
    </location>
</feature>
<comment type="caution">
    <text evidence="2">The sequence shown here is derived from an EMBL/GenBank/DDBJ whole genome shotgun (WGS) entry which is preliminary data.</text>
</comment>
<dbReference type="RefSeq" id="WP_184707284.1">
    <property type="nucleotide sequence ID" value="NZ_JACHKZ010000008.1"/>
</dbReference>
<dbReference type="EMBL" id="JACHKZ010000008">
    <property type="protein sequence ID" value="MBB6577631.1"/>
    <property type="molecule type" value="Genomic_DNA"/>
</dbReference>